<organism evidence="3 5">
    <name type="scientific">Kyrpidia spormannii</name>
    <dbReference type="NCBI Taxonomy" id="2055160"/>
    <lineage>
        <taxon>Bacteria</taxon>
        <taxon>Bacillati</taxon>
        <taxon>Bacillota</taxon>
        <taxon>Bacilli</taxon>
        <taxon>Bacillales</taxon>
        <taxon>Alicyclobacillaceae</taxon>
        <taxon>Kyrpidia</taxon>
    </lineage>
</organism>
<dbReference type="Pfam" id="PF01883">
    <property type="entry name" value="FeS_assembly_P"/>
    <property type="match status" value="1"/>
</dbReference>
<keyword evidence="5" id="KW-1185">Reference proteome</keyword>
<dbReference type="InterPro" id="IPR056572">
    <property type="entry name" value="Zn_ribbon_PaaD"/>
</dbReference>
<dbReference type="Gene3D" id="3.30.300.130">
    <property type="entry name" value="Fe-S cluster assembly (FSCA)"/>
    <property type="match status" value="1"/>
</dbReference>
<dbReference type="InterPro" id="IPR034904">
    <property type="entry name" value="FSCA_dom_sf"/>
</dbReference>
<reference evidence="3" key="2">
    <citation type="journal article" date="2018" name="Genome Announc.">
        <title>Complete Genome Sequence of Kyrpidia sp. Strain EA-1, a Thermophilic Knallgas Bacterium, Isolated from the Azores.</title>
        <authorList>
            <person name="Reiner J.E."/>
            <person name="Lapp C.J."/>
            <person name="Bunk B."/>
            <person name="Sproer C."/>
            <person name="Overmann J."/>
            <person name="Gescher J."/>
        </authorList>
    </citation>
    <scope>NUCLEOTIDE SEQUENCE</scope>
    <source>
        <strain evidence="3">EA-1</strain>
    </source>
</reference>
<dbReference type="Proteomes" id="UP000502196">
    <property type="component" value="Chromosome"/>
</dbReference>
<proteinExistence type="predicted"/>
<evidence type="ECO:0000313" key="3">
    <source>
        <dbReference type="EMBL" id="ATY85202.1"/>
    </source>
</evidence>
<dbReference type="KEGG" id="kyr:CVV65_09935"/>
<gene>
    <name evidence="3" type="primary">paaJ</name>
    <name evidence="4" type="synonym">paaD</name>
    <name evidence="4" type="ORF">COOX1_2129</name>
    <name evidence="3" type="ORF">CVV65_09935</name>
</gene>
<feature type="domain" description="MIP18 family-like" evidence="1">
    <location>
        <begin position="9"/>
        <end position="72"/>
    </location>
</feature>
<dbReference type="EMBL" id="LR792683">
    <property type="protein sequence ID" value="CAB3393868.1"/>
    <property type="molecule type" value="Genomic_DNA"/>
</dbReference>
<protein>
    <submittedName>
        <fullName evidence="3">Phenylacetate-CoA oxygenase subunit PaaJ</fullName>
    </submittedName>
    <submittedName>
        <fullName evidence="4">Putative multicomponent oxygenase/reductase subunit for phenylacetic acid degradation</fullName>
    </submittedName>
</protein>
<dbReference type="Proteomes" id="UP000231932">
    <property type="component" value="Chromosome"/>
</dbReference>
<dbReference type="AlphaFoldDB" id="A0A2K8N9U2"/>
<name>A0A2K8N9U2_9BACL</name>
<dbReference type="RefSeq" id="WP_100667992.1">
    <property type="nucleotide sequence ID" value="NZ_CP024955.1"/>
</dbReference>
<evidence type="ECO:0000313" key="4">
    <source>
        <dbReference type="EMBL" id="CAB3393868.1"/>
    </source>
</evidence>
<evidence type="ECO:0000313" key="5">
    <source>
        <dbReference type="Proteomes" id="UP000231932"/>
    </source>
</evidence>
<dbReference type="PANTHER" id="PTHR42831">
    <property type="entry name" value="FE-S PROTEIN MATURATION AUXILIARY FACTOR YITW"/>
    <property type="match status" value="1"/>
</dbReference>
<accession>A0A2K8N9U2</accession>
<dbReference type="NCBIfam" id="TIGR02159">
    <property type="entry name" value="PA_CoA_Oxy4"/>
    <property type="match status" value="1"/>
</dbReference>
<dbReference type="InterPro" id="IPR011883">
    <property type="entry name" value="PaaD-like"/>
</dbReference>
<feature type="domain" description="PaaD zinc beta ribbon" evidence="2">
    <location>
        <begin position="114"/>
        <end position="152"/>
    </location>
</feature>
<evidence type="ECO:0000259" key="1">
    <source>
        <dbReference type="Pfam" id="PF01883"/>
    </source>
</evidence>
<evidence type="ECO:0000313" key="6">
    <source>
        <dbReference type="Proteomes" id="UP000502196"/>
    </source>
</evidence>
<dbReference type="OrthoDB" id="3684942at2"/>
<dbReference type="InterPro" id="IPR052339">
    <property type="entry name" value="Fe-S_Maturation_MIP18"/>
</dbReference>
<dbReference type="SUPFAM" id="SSF117916">
    <property type="entry name" value="Fe-S cluster assembly (FSCA) domain-like"/>
    <property type="match status" value="1"/>
</dbReference>
<reference evidence="5" key="1">
    <citation type="submission" date="2017-11" db="EMBL/GenBank/DDBJ databases">
        <title>Complete Genome Sequence of Kyrpidia sp. Strain EA-1, a thermophilic, hydrogen-oxidizing Bacterium, isolated from the Azores.</title>
        <authorList>
            <person name="Reiner J.E."/>
            <person name="Lapp C.J."/>
            <person name="Bunk B."/>
            <person name="Gescher J."/>
        </authorList>
    </citation>
    <scope>NUCLEOTIDE SEQUENCE [LARGE SCALE GENOMIC DNA]</scope>
    <source>
        <strain evidence="5">EA-1</strain>
    </source>
</reference>
<dbReference type="Pfam" id="PF23451">
    <property type="entry name" value="Zn_ribbon_PaaD"/>
    <property type="match status" value="1"/>
</dbReference>
<reference evidence="4 6" key="3">
    <citation type="submission" date="2020-04" db="EMBL/GenBank/DDBJ databases">
        <authorList>
            <person name="Hogendoorn C."/>
        </authorList>
    </citation>
    <scope>NUCLEOTIDE SEQUENCE [LARGE SCALE GENOMIC DNA]</scope>
    <source>
        <strain evidence="4">COOX1</strain>
    </source>
</reference>
<dbReference type="InterPro" id="IPR002744">
    <property type="entry name" value="MIP18-like"/>
</dbReference>
<dbReference type="PANTHER" id="PTHR42831:SF3">
    <property type="entry name" value="1,2-PHENYLACETYL-COA EPOXIDASE, SUBUNIT D-RELATED"/>
    <property type="match status" value="1"/>
</dbReference>
<evidence type="ECO:0000259" key="2">
    <source>
        <dbReference type="Pfam" id="PF23451"/>
    </source>
</evidence>
<dbReference type="EMBL" id="CP024955">
    <property type="protein sequence ID" value="ATY85202.1"/>
    <property type="molecule type" value="Genomic_DNA"/>
</dbReference>
<sequence length="154" mass="17396">MIQEKELLVRQALNEVKDPEIPTLSIVELGMVYSVEAGEDEVRVRLMPTFVGCPALDIIRRDVENKVQSATGIPVKVDYVLDEPWTTERITPEGREHLASFGIAPPMAEWWEKPPCPFCGAPETEVENLFGPTACRAIYYCTRCRQPFEGFKPV</sequence>